<evidence type="ECO:0000313" key="1">
    <source>
        <dbReference type="EMBL" id="MPN20522.1"/>
    </source>
</evidence>
<comment type="caution">
    <text evidence="1">The sequence shown here is derived from an EMBL/GenBank/DDBJ whole genome shotgun (WGS) entry which is preliminary data.</text>
</comment>
<accession>A0A645G3K1</accession>
<dbReference type="AlphaFoldDB" id="A0A645G3K1"/>
<dbReference type="GO" id="GO:0005975">
    <property type="term" value="P:carbohydrate metabolic process"/>
    <property type="evidence" value="ECO:0007669"/>
    <property type="project" value="InterPro"/>
</dbReference>
<reference evidence="1" key="1">
    <citation type="submission" date="2019-08" db="EMBL/GenBank/DDBJ databases">
        <authorList>
            <person name="Kucharzyk K."/>
            <person name="Murdoch R.W."/>
            <person name="Higgins S."/>
            <person name="Loffler F."/>
        </authorList>
    </citation>
    <scope>NUCLEOTIDE SEQUENCE</scope>
</reference>
<dbReference type="EMBL" id="VSSQ01068311">
    <property type="protein sequence ID" value="MPN20522.1"/>
    <property type="molecule type" value="Genomic_DNA"/>
</dbReference>
<gene>
    <name evidence="1" type="ORF">SDC9_167901</name>
</gene>
<dbReference type="InterPro" id="IPR036962">
    <property type="entry name" value="Glyco_hydro_3_N_sf"/>
</dbReference>
<sequence length="60" mass="6472">MCGAQSDKQQAILEGLTAAAADGRLTAERIDESVTRILLKKLSLGTWDIETQLAERLASN</sequence>
<name>A0A645G3K1_9ZZZZ</name>
<proteinExistence type="predicted"/>
<protein>
    <submittedName>
        <fullName evidence="1">Uncharacterized protein</fullName>
    </submittedName>
</protein>
<organism evidence="1">
    <name type="scientific">bioreactor metagenome</name>
    <dbReference type="NCBI Taxonomy" id="1076179"/>
    <lineage>
        <taxon>unclassified sequences</taxon>
        <taxon>metagenomes</taxon>
        <taxon>ecological metagenomes</taxon>
    </lineage>
</organism>
<dbReference type="Gene3D" id="3.20.20.300">
    <property type="entry name" value="Glycoside hydrolase, family 3, N-terminal domain"/>
    <property type="match status" value="1"/>
</dbReference>
<dbReference type="GO" id="GO:0004553">
    <property type="term" value="F:hydrolase activity, hydrolyzing O-glycosyl compounds"/>
    <property type="evidence" value="ECO:0007669"/>
    <property type="project" value="InterPro"/>
</dbReference>